<dbReference type="PROSITE" id="PS51892">
    <property type="entry name" value="SUBTILASE"/>
    <property type="match status" value="1"/>
</dbReference>
<feature type="chain" id="PRO_5035420279" description="subtilisin" evidence="9">
    <location>
        <begin position="23"/>
        <end position="503"/>
    </location>
</feature>
<feature type="active site" description="Charge relay system" evidence="7 8">
    <location>
        <position position="183"/>
    </location>
</feature>
<dbReference type="PROSITE" id="PS00138">
    <property type="entry name" value="SUBTILASE_SER"/>
    <property type="match status" value="1"/>
</dbReference>
<gene>
    <name evidence="11" type="ORF">Poli38472_001834</name>
</gene>
<dbReference type="PANTHER" id="PTHR43399">
    <property type="entry name" value="SUBTILISIN-RELATED"/>
    <property type="match status" value="1"/>
</dbReference>
<keyword evidence="3 8" id="KW-0378">Hydrolase</keyword>
<evidence type="ECO:0000259" key="10">
    <source>
        <dbReference type="Pfam" id="PF00082"/>
    </source>
</evidence>
<name>A0A8K1CVF8_PYTOL</name>
<dbReference type="AlphaFoldDB" id="A0A8K1CVF8"/>
<evidence type="ECO:0000313" key="12">
    <source>
        <dbReference type="Proteomes" id="UP000794436"/>
    </source>
</evidence>
<dbReference type="EC" id="3.4.21.62" evidence="6"/>
<evidence type="ECO:0000256" key="5">
    <source>
        <dbReference type="ARBA" id="ARBA00023529"/>
    </source>
</evidence>
<proteinExistence type="inferred from homology"/>
<dbReference type="InterPro" id="IPR000209">
    <property type="entry name" value="Peptidase_S8/S53_dom"/>
</dbReference>
<dbReference type="PANTHER" id="PTHR43399:SF4">
    <property type="entry name" value="CELL WALL-ASSOCIATED PROTEASE"/>
    <property type="match status" value="1"/>
</dbReference>
<evidence type="ECO:0000256" key="8">
    <source>
        <dbReference type="PROSITE-ProRule" id="PRU01240"/>
    </source>
</evidence>
<evidence type="ECO:0000256" key="6">
    <source>
        <dbReference type="ARBA" id="ARBA00023619"/>
    </source>
</evidence>
<evidence type="ECO:0000256" key="1">
    <source>
        <dbReference type="ARBA" id="ARBA00011073"/>
    </source>
</evidence>
<evidence type="ECO:0000256" key="9">
    <source>
        <dbReference type="SAM" id="SignalP"/>
    </source>
</evidence>
<dbReference type="InterPro" id="IPR051048">
    <property type="entry name" value="Peptidase_S8/S53_subtilisin"/>
</dbReference>
<dbReference type="Gene3D" id="3.40.50.200">
    <property type="entry name" value="Peptidase S8/S53 domain"/>
    <property type="match status" value="1"/>
</dbReference>
<accession>A0A8K1CVF8</accession>
<dbReference type="Pfam" id="PF00082">
    <property type="entry name" value="Peptidase_S8"/>
    <property type="match status" value="1"/>
</dbReference>
<keyword evidence="4 8" id="KW-0720">Serine protease</keyword>
<dbReference type="GO" id="GO:0004252">
    <property type="term" value="F:serine-type endopeptidase activity"/>
    <property type="evidence" value="ECO:0007669"/>
    <property type="project" value="UniProtKB-UniRule"/>
</dbReference>
<keyword evidence="2 8" id="KW-0645">Protease</keyword>
<dbReference type="Proteomes" id="UP000794436">
    <property type="component" value="Unassembled WGS sequence"/>
</dbReference>
<dbReference type="GO" id="GO:0006508">
    <property type="term" value="P:proteolysis"/>
    <property type="evidence" value="ECO:0007669"/>
    <property type="project" value="UniProtKB-KW"/>
</dbReference>
<feature type="active site" description="Charge relay system" evidence="7 8">
    <location>
        <position position="219"/>
    </location>
</feature>
<sequence length="503" mass="52734">MVFTKFAPLVIASALLASDASAARVDPAVHRTLRQQGTVNLIVTMLKSTKETLSSVKEASFTSRGALIEDVVSRLQQHAEDTQVEIGALMAKESSGEYTKAESYWISNQVYIQGATAGFLDRLAALPSVGEIREEEIYRIPEVISAPANASNATNEWGIEMIQAPAVWATGNTGRGVIVGAIDTGVRGTHEAVKANFRGAYGWFDPESKKAEPYDNNGHGSHVMGTIAGAKGVGVAPGATWMACKGCRDTGCPQSDLLACFQFMTCPTDTDGKNADCSKAPHLVSNSWGGGQGAPTYFAAVAAWQAAGIIPIFANGNSGRSGCSTVNSPGDYPDVISVGATDSSDALADFSGKGPTMGGFMKPDISAPGVDVRSAWFNGDDAYNTISGTSMATPHVSGAVALLLAAKPGIKYDQVLEALTKNVDTESLKPSGYSCDNTKDGVFPNNMYGHGRLNALKLVSGTSAAPRSVSAKQVECNGLTFTQCKAESVCSWDWPRSACLNLM</sequence>
<evidence type="ECO:0000256" key="4">
    <source>
        <dbReference type="ARBA" id="ARBA00022825"/>
    </source>
</evidence>
<dbReference type="OrthoDB" id="43334at2759"/>
<evidence type="ECO:0000313" key="11">
    <source>
        <dbReference type="EMBL" id="TMW69678.1"/>
    </source>
</evidence>
<reference evidence="11" key="1">
    <citation type="submission" date="2019-03" db="EMBL/GenBank/DDBJ databases">
        <title>Long read genome sequence of the mycoparasitic Pythium oligandrum ATCC 38472 isolated from sugarbeet rhizosphere.</title>
        <authorList>
            <person name="Gaulin E."/>
        </authorList>
    </citation>
    <scope>NUCLEOTIDE SEQUENCE</scope>
    <source>
        <strain evidence="11">ATCC 38472_TT</strain>
    </source>
</reference>
<dbReference type="EMBL" id="SPLM01000001">
    <property type="protein sequence ID" value="TMW69678.1"/>
    <property type="molecule type" value="Genomic_DNA"/>
</dbReference>
<evidence type="ECO:0000256" key="3">
    <source>
        <dbReference type="ARBA" id="ARBA00022801"/>
    </source>
</evidence>
<comment type="similarity">
    <text evidence="1 8">Belongs to the peptidase S8 family.</text>
</comment>
<dbReference type="SUPFAM" id="SSF52743">
    <property type="entry name" value="Subtilisin-like"/>
    <property type="match status" value="1"/>
</dbReference>
<feature type="active site" description="Charge relay system" evidence="7 8">
    <location>
        <position position="390"/>
    </location>
</feature>
<keyword evidence="12" id="KW-1185">Reference proteome</keyword>
<dbReference type="InterPro" id="IPR015500">
    <property type="entry name" value="Peptidase_S8_subtilisin-rel"/>
</dbReference>
<dbReference type="PRINTS" id="PR00723">
    <property type="entry name" value="SUBTILISIN"/>
</dbReference>
<comment type="catalytic activity">
    <reaction evidence="5">
        <text>Hydrolysis of proteins with broad specificity for peptide bonds, and a preference for a large uncharged residue in P1. Hydrolyzes peptide amides.</text>
        <dbReference type="EC" id="3.4.21.62"/>
    </reaction>
</comment>
<organism evidence="11 12">
    <name type="scientific">Pythium oligandrum</name>
    <name type="common">Mycoparasitic fungus</name>
    <dbReference type="NCBI Taxonomy" id="41045"/>
    <lineage>
        <taxon>Eukaryota</taxon>
        <taxon>Sar</taxon>
        <taxon>Stramenopiles</taxon>
        <taxon>Oomycota</taxon>
        <taxon>Peronosporomycetes</taxon>
        <taxon>Pythiales</taxon>
        <taxon>Pythiaceae</taxon>
        <taxon>Pythium</taxon>
    </lineage>
</organism>
<dbReference type="InterPro" id="IPR023828">
    <property type="entry name" value="Peptidase_S8_Ser-AS"/>
</dbReference>
<feature type="domain" description="Peptidase S8/S53" evidence="10">
    <location>
        <begin position="174"/>
        <end position="451"/>
    </location>
</feature>
<keyword evidence="9" id="KW-0732">Signal</keyword>
<feature type="signal peptide" evidence="9">
    <location>
        <begin position="1"/>
        <end position="22"/>
    </location>
</feature>
<evidence type="ECO:0000256" key="7">
    <source>
        <dbReference type="PIRSR" id="PIRSR615500-1"/>
    </source>
</evidence>
<evidence type="ECO:0000256" key="2">
    <source>
        <dbReference type="ARBA" id="ARBA00022670"/>
    </source>
</evidence>
<dbReference type="InterPro" id="IPR036852">
    <property type="entry name" value="Peptidase_S8/S53_dom_sf"/>
</dbReference>
<protein>
    <recommendedName>
        <fullName evidence="6">subtilisin</fullName>
        <ecNumber evidence="6">3.4.21.62</ecNumber>
    </recommendedName>
</protein>
<comment type="caution">
    <text evidence="11">The sequence shown here is derived from an EMBL/GenBank/DDBJ whole genome shotgun (WGS) entry which is preliminary data.</text>
</comment>